<comment type="caution">
    <text evidence="2">The sequence shown here is derived from an EMBL/GenBank/DDBJ whole genome shotgun (WGS) entry which is preliminary data.</text>
</comment>
<dbReference type="AlphaFoldDB" id="A0A9P4YT97"/>
<evidence type="ECO:0000256" key="1">
    <source>
        <dbReference type="SAM" id="MobiDB-lite"/>
    </source>
</evidence>
<accession>A0A9P4YT97</accession>
<sequence>MSEASETVKRIQASLEPYVRPREQANYIRRIIALHLKSSADVPLSRPLALAGASDNDVPASSERGIHGEYLDALRKNVAARRQFDKVMQERPETPNYQHEPEPEETTSLLDEQLAILKLQKKRQKLSAVRKYLDQLVDQPAASPDYLNASSMFIDTMTRPAVPPEIMESLGAENSATSGPDLRVQAKQLERIVLRAKLLLNQEEKLLCEAKARSRGRPGIVSNRAKLQALQATRNELIGWIEKELSEAPPEDTSSGHGSPSRRKGDPAADQVTVTQGLAVIKDKYSRYLKLREELVSLTSARPETLQKPSLKPGVPQPTTASDTMPAPINHLLIPYIEKLLTISTNQKALIGQKSYIKATLDRQTREACARLGHLAEESQLLPAYPMKESLRRRSGIAEELLITKSGTPDLSKRIKPWVFASDSAKIAGLESVTETIEGGQLALEASLEVLRELEALTGLSKAKQEDEIGDETAGDDDVWLATGEEKDVAVRKHTEKPRIPERKPGDAWSILHGNLGLLGQEDVA</sequence>
<dbReference type="EMBL" id="JAANYQ010000013">
    <property type="protein sequence ID" value="KAF4121374.1"/>
    <property type="molecule type" value="Genomic_DNA"/>
</dbReference>
<keyword evidence="3" id="KW-1185">Reference proteome</keyword>
<gene>
    <name evidence="2" type="ORF">GMORB2_2336</name>
</gene>
<dbReference type="OrthoDB" id="5402392at2759"/>
<proteinExistence type="predicted"/>
<reference evidence="2" key="1">
    <citation type="submission" date="2020-03" db="EMBL/GenBank/DDBJ databases">
        <title>Site-based positive gene gene selection in Geosmithia morbida across the United States reveals a broad range of putative effectors and factors for local host and environmental adapation.</title>
        <authorList>
            <person name="Onufrak A."/>
            <person name="Murdoch R.W."/>
            <person name="Gazis R."/>
            <person name="Huff M."/>
            <person name="Staton M."/>
            <person name="Klingeman W."/>
            <person name="Hadziabdic D."/>
        </authorList>
    </citation>
    <scope>NUCLEOTIDE SEQUENCE</scope>
    <source>
        <strain evidence="2">1262</strain>
    </source>
</reference>
<feature type="region of interest" description="Disordered" evidence="1">
    <location>
        <begin position="304"/>
        <end position="326"/>
    </location>
</feature>
<protein>
    <submittedName>
        <fullName evidence="2">Uncharacterized protein</fullName>
    </submittedName>
</protein>
<dbReference type="Proteomes" id="UP000749293">
    <property type="component" value="Unassembled WGS sequence"/>
</dbReference>
<evidence type="ECO:0000313" key="2">
    <source>
        <dbReference type="EMBL" id="KAF4121374.1"/>
    </source>
</evidence>
<dbReference type="GeneID" id="55968566"/>
<organism evidence="2 3">
    <name type="scientific">Geosmithia morbida</name>
    <dbReference type="NCBI Taxonomy" id="1094350"/>
    <lineage>
        <taxon>Eukaryota</taxon>
        <taxon>Fungi</taxon>
        <taxon>Dikarya</taxon>
        <taxon>Ascomycota</taxon>
        <taxon>Pezizomycotina</taxon>
        <taxon>Sordariomycetes</taxon>
        <taxon>Hypocreomycetidae</taxon>
        <taxon>Hypocreales</taxon>
        <taxon>Bionectriaceae</taxon>
        <taxon>Geosmithia</taxon>
    </lineage>
</organism>
<dbReference type="RefSeq" id="XP_035320026.1">
    <property type="nucleotide sequence ID" value="XM_035464316.1"/>
</dbReference>
<name>A0A9P4YT97_9HYPO</name>
<evidence type="ECO:0000313" key="3">
    <source>
        <dbReference type="Proteomes" id="UP000749293"/>
    </source>
</evidence>
<feature type="region of interest" description="Disordered" evidence="1">
    <location>
        <begin position="245"/>
        <end position="272"/>
    </location>
</feature>